<dbReference type="AlphaFoldDB" id="A0AAN7S8F4"/>
<feature type="region of interest" description="Disordered" evidence="1">
    <location>
        <begin position="42"/>
        <end position="108"/>
    </location>
</feature>
<name>A0AAN7S8F4_MYCAM</name>
<dbReference type="EMBL" id="JAUNZN010000001">
    <property type="protein sequence ID" value="KAK4831545.1"/>
    <property type="molecule type" value="Genomic_DNA"/>
</dbReference>
<dbReference type="Proteomes" id="UP001333110">
    <property type="component" value="Unassembled WGS sequence"/>
</dbReference>
<protein>
    <submittedName>
        <fullName evidence="2">Uncharacterized protein</fullName>
    </submittedName>
</protein>
<comment type="caution">
    <text evidence="2">The sequence shown here is derived from an EMBL/GenBank/DDBJ whole genome shotgun (WGS) entry which is preliminary data.</text>
</comment>
<organism evidence="2 3">
    <name type="scientific">Mycteria americana</name>
    <name type="common">Wood stork</name>
    <dbReference type="NCBI Taxonomy" id="33587"/>
    <lineage>
        <taxon>Eukaryota</taxon>
        <taxon>Metazoa</taxon>
        <taxon>Chordata</taxon>
        <taxon>Craniata</taxon>
        <taxon>Vertebrata</taxon>
        <taxon>Euteleostomi</taxon>
        <taxon>Archelosauria</taxon>
        <taxon>Archosauria</taxon>
        <taxon>Dinosauria</taxon>
        <taxon>Saurischia</taxon>
        <taxon>Theropoda</taxon>
        <taxon>Coelurosauria</taxon>
        <taxon>Aves</taxon>
        <taxon>Neognathae</taxon>
        <taxon>Neoaves</taxon>
        <taxon>Aequornithes</taxon>
        <taxon>Ciconiiformes</taxon>
        <taxon>Ciconiidae</taxon>
        <taxon>Mycteria</taxon>
    </lineage>
</organism>
<keyword evidence="3" id="KW-1185">Reference proteome</keyword>
<sequence>MARGRHGWGLLRRGIGCTSADGCPDFIRFMLASYNQNPASLNFLSRPTTTPLPPQSSRGEHQNTPKGRIPLAGSMQPLCQPGQAPLPQGERQARPSSPPTSSPLSPLTPLPFLGSLAQAWLSGAKDLVFKHRSSQRRAGICQRRGESSWGVPALPRTSFSSPTSDLEVMGELLLKSGTTEGAERDGFRKTRAHPELNLVRDVKGNKKGIYKYTSCKRKIEENVVCCLMGQGIW</sequence>
<evidence type="ECO:0000313" key="2">
    <source>
        <dbReference type="EMBL" id="KAK4831545.1"/>
    </source>
</evidence>
<accession>A0AAN7S8F4</accession>
<proteinExistence type="predicted"/>
<evidence type="ECO:0000256" key="1">
    <source>
        <dbReference type="SAM" id="MobiDB-lite"/>
    </source>
</evidence>
<gene>
    <name evidence="2" type="ORF">QYF61_018200</name>
</gene>
<evidence type="ECO:0000313" key="3">
    <source>
        <dbReference type="Proteomes" id="UP001333110"/>
    </source>
</evidence>
<feature type="compositionally biased region" description="Pro residues" evidence="1">
    <location>
        <begin position="96"/>
        <end position="108"/>
    </location>
</feature>
<reference evidence="2 3" key="1">
    <citation type="journal article" date="2023" name="J. Hered.">
        <title>Chromosome-level genome of the wood stork (Mycteria americana) provides insight into avian chromosome evolution.</title>
        <authorList>
            <person name="Flamio R. Jr."/>
            <person name="Ramstad K.M."/>
        </authorList>
    </citation>
    <scope>NUCLEOTIDE SEQUENCE [LARGE SCALE GENOMIC DNA]</scope>
    <source>
        <strain evidence="2">JAX WOST 10</strain>
    </source>
</reference>